<dbReference type="Proteomes" id="UP001527882">
    <property type="component" value="Unassembled WGS sequence"/>
</dbReference>
<dbReference type="RefSeq" id="WP_269885058.1">
    <property type="nucleotide sequence ID" value="NZ_JAQAGZ010000024.1"/>
</dbReference>
<organism evidence="2 3">
    <name type="scientific">Paenibacillus gyeongsangnamensis</name>
    <dbReference type="NCBI Taxonomy" id="3388067"/>
    <lineage>
        <taxon>Bacteria</taxon>
        <taxon>Bacillati</taxon>
        <taxon>Bacillota</taxon>
        <taxon>Bacilli</taxon>
        <taxon>Bacillales</taxon>
        <taxon>Paenibacillaceae</taxon>
        <taxon>Paenibacillus</taxon>
    </lineage>
</organism>
<protein>
    <recommendedName>
        <fullName evidence="4">Glycogen biosynthesis protein GlgD</fullName>
    </recommendedName>
</protein>
<evidence type="ECO:0000256" key="1">
    <source>
        <dbReference type="SAM" id="MobiDB-lite"/>
    </source>
</evidence>
<gene>
    <name evidence="2" type="ORF">O9H85_29865</name>
</gene>
<comment type="caution">
    <text evidence="2">The sequence shown here is derived from an EMBL/GenBank/DDBJ whole genome shotgun (WGS) entry which is preliminary data.</text>
</comment>
<keyword evidence="3" id="KW-1185">Reference proteome</keyword>
<accession>A0ABT4QI15</accession>
<reference evidence="2 3" key="1">
    <citation type="submission" date="2022-12" db="EMBL/GenBank/DDBJ databases">
        <title>Draft genome sequence of Paenibacillus sp. dW9.</title>
        <authorList>
            <person name="Choi E.-W."/>
            <person name="Kim D.-U."/>
        </authorList>
    </citation>
    <scope>NUCLEOTIDE SEQUENCE [LARGE SCALE GENOMIC DNA]</scope>
    <source>
        <strain evidence="3">dW9</strain>
    </source>
</reference>
<feature type="region of interest" description="Disordered" evidence="1">
    <location>
        <begin position="1"/>
        <end position="44"/>
    </location>
</feature>
<name>A0ABT4QI15_9BACL</name>
<proteinExistence type="predicted"/>
<sequence>MAKNKNKNVKNQTEFSEEVAAVNNKRQSVQKNNANRGACDYAEQ</sequence>
<evidence type="ECO:0000313" key="2">
    <source>
        <dbReference type="EMBL" id="MCZ8516522.1"/>
    </source>
</evidence>
<evidence type="ECO:0000313" key="3">
    <source>
        <dbReference type="Proteomes" id="UP001527882"/>
    </source>
</evidence>
<feature type="compositionally biased region" description="Polar residues" evidence="1">
    <location>
        <begin position="24"/>
        <end position="35"/>
    </location>
</feature>
<dbReference type="EMBL" id="JAQAGZ010000024">
    <property type="protein sequence ID" value="MCZ8516522.1"/>
    <property type="molecule type" value="Genomic_DNA"/>
</dbReference>
<evidence type="ECO:0008006" key="4">
    <source>
        <dbReference type="Google" id="ProtNLM"/>
    </source>
</evidence>